<comment type="caution">
    <text evidence="1">The sequence shown here is derived from an EMBL/GenBank/DDBJ whole genome shotgun (WGS) entry which is preliminary data.</text>
</comment>
<dbReference type="RefSeq" id="WP_129711865.1">
    <property type="nucleotide sequence ID" value="NZ_JBEHFA010000006.1"/>
</dbReference>
<dbReference type="EMBL" id="NWTM01000001">
    <property type="protein sequence ID" value="RYC46158.1"/>
    <property type="molecule type" value="Genomic_DNA"/>
</dbReference>
<name>A0A9X8JNA4_9GAMM</name>
<evidence type="ECO:0000313" key="1">
    <source>
        <dbReference type="EMBL" id="RYC46158.1"/>
    </source>
</evidence>
<dbReference type="Proteomes" id="UP001138460">
    <property type="component" value="Unassembled WGS sequence"/>
</dbReference>
<reference evidence="1 2" key="1">
    <citation type="journal article" date="2018" name="Syst. Appl. Microbiol.">
        <title>Pectobacterium zantedeschiae sp. nov. a new species of a soft rot pathogen isolated from Calla lily (Zantedeschia spp.).</title>
        <authorList>
            <person name="Waleron M."/>
            <person name="Misztak A."/>
            <person name="Waleron M."/>
            <person name="Franczuk M."/>
            <person name="Jonca J."/>
            <person name="Wielgomas B."/>
            <person name="Mikicinski A."/>
            <person name="Popovic T."/>
            <person name="Waleron K."/>
        </authorList>
    </citation>
    <scope>NUCLEOTIDE SEQUENCE [LARGE SCALE GENOMIC DNA]</scope>
    <source>
        <strain evidence="1 2">9M</strain>
    </source>
</reference>
<evidence type="ECO:0000313" key="2">
    <source>
        <dbReference type="Proteomes" id="UP001138460"/>
    </source>
</evidence>
<protein>
    <recommendedName>
        <fullName evidence="3">Prophage protein</fullName>
    </recommendedName>
</protein>
<proteinExistence type="predicted"/>
<evidence type="ECO:0008006" key="3">
    <source>
        <dbReference type="Google" id="ProtNLM"/>
    </source>
</evidence>
<organism evidence="1 2">
    <name type="scientific">Pectobacterium zantedeschiae</name>
    <dbReference type="NCBI Taxonomy" id="2034769"/>
    <lineage>
        <taxon>Bacteria</taxon>
        <taxon>Pseudomonadati</taxon>
        <taxon>Pseudomonadota</taxon>
        <taxon>Gammaproteobacteria</taxon>
        <taxon>Enterobacterales</taxon>
        <taxon>Pectobacteriaceae</taxon>
        <taxon>Pectobacterium</taxon>
    </lineage>
</organism>
<keyword evidence="2" id="KW-1185">Reference proteome</keyword>
<dbReference type="OrthoDB" id="6431507at2"/>
<dbReference type="AlphaFoldDB" id="A0A9X8JNA4"/>
<sequence>MSRQATMKPVLISKEQMVKLKLIQEEEQQKSPLGIAPSIHAIARGLIDKALNLPMKASH</sequence>
<accession>A0A9X8JNA4</accession>
<gene>
    <name evidence="1" type="ORF">CLR69_01210</name>
</gene>